<evidence type="ECO:0000313" key="1">
    <source>
        <dbReference type="EMBL" id="CAD7694907.1"/>
    </source>
</evidence>
<keyword evidence="2" id="KW-1185">Reference proteome</keyword>
<gene>
    <name evidence="1" type="ORF">OSTQU699_LOCUS267</name>
</gene>
<evidence type="ECO:0000313" key="2">
    <source>
        <dbReference type="Proteomes" id="UP000708148"/>
    </source>
</evidence>
<protein>
    <submittedName>
        <fullName evidence="1">Uncharacterized protein</fullName>
    </submittedName>
</protein>
<name>A0A8S1IJW3_9CHLO</name>
<organism evidence="1 2">
    <name type="scientific">Ostreobium quekettii</name>
    <dbReference type="NCBI Taxonomy" id="121088"/>
    <lineage>
        <taxon>Eukaryota</taxon>
        <taxon>Viridiplantae</taxon>
        <taxon>Chlorophyta</taxon>
        <taxon>core chlorophytes</taxon>
        <taxon>Ulvophyceae</taxon>
        <taxon>TCBD clade</taxon>
        <taxon>Bryopsidales</taxon>
        <taxon>Ostreobineae</taxon>
        <taxon>Ostreobiaceae</taxon>
        <taxon>Ostreobium</taxon>
    </lineage>
</organism>
<comment type="caution">
    <text evidence="1">The sequence shown here is derived from an EMBL/GenBank/DDBJ whole genome shotgun (WGS) entry which is preliminary data.</text>
</comment>
<dbReference type="Proteomes" id="UP000708148">
    <property type="component" value="Unassembled WGS sequence"/>
</dbReference>
<reference evidence="1" key="1">
    <citation type="submission" date="2020-12" db="EMBL/GenBank/DDBJ databases">
        <authorList>
            <person name="Iha C."/>
        </authorList>
    </citation>
    <scope>NUCLEOTIDE SEQUENCE</scope>
</reference>
<proteinExistence type="predicted"/>
<dbReference type="AlphaFoldDB" id="A0A8S1IJW3"/>
<dbReference type="EMBL" id="CAJHUC010000280">
    <property type="protein sequence ID" value="CAD7694907.1"/>
    <property type="molecule type" value="Genomic_DNA"/>
</dbReference>
<accession>A0A8S1IJW3</accession>
<sequence length="119" mass="13704">MLRRMARLCQHGCCRKGSGNPFKEKAKRLLHSVWERCNLRIQHYQFLNWYIMTSKCLKHKARERSLQTLQVGGCFRAVVELRRDSNDNGEEGASYGKGLGAVHFEHGLLRNTMGCKPVV</sequence>